<protein>
    <submittedName>
        <fullName evidence="3">Restriction endonuclease</fullName>
    </submittedName>
</protein>
<evidence type="ECO:0000313" key="4">
    <source>
        <dbReference type="Proteomes" id="UP001595834"/>
    </source>
</evidence>
<name>A0ABV9UWG3_9ACTN</name>
<dbReference type="Gene3D" id="3.40.1350.10">
    <property type="match status" value="1"/>
</dbReference>
<evidence type="ECO:0000313" key="3">
    <source>
        <dbReference type="EMBL" id="MFC4960712.1"/>
    </source>
</evidence>
<feature type="transmembrane region" description="Helical" evidence="1">
    <location>
        <begin position="47"/>
        <end position="68"/>
    </location>
</feature>
<evidence type="ECO:0000256" key="1">
    <source>
        <dbReference type="SAM" id="Phobius"/>
    </source>
</evidence>
<keyword evidence="1" id="KW-0812">Transmembrane</keyword>
<dbReference type="InterPro" id="IPR011335">
    <property type="entry name" value="Restrct_endonuc-II-like"/>
</dbReference>
<dbReference type="InterPro" id="IPR052906">
    <property type="entry name" value="Type_IV_Methyl-Rstrct_Enzyme"/>
</dbReference>
<evidence type="ECO:0000259" key="2">
    <source>
        <dbReference type="Pfam" id="PF04471"/>
    </source>
</evidence>
<accession>A0ABV9UWG3</accession>
<dbReference type="PANTHER" id="PTHR30015">
    <property type="entry name" value="MRR RESTRICTION SYSTEM PROTEIN"/>
    <property type="match status" value="1"/>
</dbReference>
<dbReference type="InterPro" id="IPR011856">
    <property type="entry name" value="tRNA_endonuc-like_dom_sf"/>
</dbReference>
<gene>
    <name evidence="3" type="ORF">ACFPFX_30885</name>
</gene>
<proteinExistence type="predicted"/>
<comment type="caution">
    <text evidence="3">The sequence shown here is derived from an EMBL/GenBank/DDBJ whole genome shotgun (WGS) entry which is preliminary data.</text>
</comment>
<dbReference type="Pfam" id="PF04471">
    <property type="entry name" value="Mrr_cat"/>
    <property type="match status" value="1"/>
</dbReference>
<sequence>MSEDEHERLLERREKLQFAALAVGAVIGGAGFIGFFVWLGAWLNEHWGIYAVLPQAGLMLLIFFGAAAEQRRKWEERRAQGLRIPLSQLDKAGHRAFEYAIRDLMRRDGFAAERVGGAGDDACDVRAVDADGRVWAIQCKHRRDGWAGSATGVGVLQQVNGTAAPVHGAKVAVVVTNGRFSGPAVAWAERHGIQLMDRHCLELWSQERQPLWEALGGIKRPRRLPSQARRPRPIRTTRRARLNRKFSVAQGRDRSIRLRASGPH</sequence>
<keyword evidence="3" id="KW-0540">Nuclease</keyword>
<keyword evidence="4" id="KW-1185">Reference proteome</keyword>
<dbReference type="InterPro" id="IPR007560">
    <property type="entry name" value="Restrct_endonuc_IV_Mrr"/>
</dbReference>
<feature type="transmembrane region" description="Helical" evidence="1">
    <location>
        <begin position="18"/>
        <end position="41"/>
    </location>
</feature>
<dbReference type="EMBL" id="JBHSIZ010000039">
    <property type="protein sequence ID" value="MFC4960712.1"/>
    <property type="molecule type" value="Genomic_DNA"/>
</dbReference>
<dbReference type="RefSeq" id="WP_344380627.1">
    <property type="nucleotide sequence ID" value="NZ_BAAASQ010000050.1"/>
</dbReference>
<reference evidence="4" key="1">
    <citation type="journal article" date="2019" name="Int. J. Syst. Evol. Microbiol.">
        <title>The Global Catalogue of Microorganisms (GCM) 10K type strain sequencing project: providing services to taxonomists for standard genome sequencing and annotation.</title>
        <authorList>
            <consortium name="The Broad Institute Genomics Platform"/>
            <consortium name="The Broad Institute Genome Sequencing Center for Infectious Disease"/>
            <person name="Wu L."/>
            <person name="Ma J."/>
        </authorList>
    </citation>
    <scope>NUCLEOTIDE SEQUENCE [LARGE SCALE GENOMIC DNA]</scope>
    <source>
        <strain evidence="4">CCM 7224</strain>
    </source>
</reference>
<dbReference type="PANTHER" id="PTHR30015:SF6">
    <property type="entry name" value="SLL1429 PROTEIN"/>
    <property type="match status" value="1"/>
</dbReference>
<keyword evidence="1" id="KW-1133">Transmembrane helix</keyword>
<keyword evidence="3" id="KW-0255">Endonuclease</keyword>
<keyword evidence="3" id="KW-0378">Hydrolase</keyword>
<dbReference type="GO" id="GO:0004519">
    <property type="term" value="F:endonuclease activity"/>
    <property type="evidence" value="ECO:0007669"/>
    <property type="project" value="UniProtKB-KW"/>
</dbReference>
<organism evidence="3 4">
    <name type="scientific">Streptomyces mauvecolor</name>
    <dbReference type="NCBI Taxonomy" id="58345"/>
    <lineage>
        <taxon>Bacteria</taxon>
        <taxon>Bacillati</taxon>
        <taxon>Actinomycetota</taxon>
        <taxon>Actinomycetes</taxon>
        <taxon>Kitasatosporales</taxon>
        <taxon>Streptomycetaceae</taxon>
        <taxon>Streptomyces</taxon>
    </lineage>
</organism>
<dbReference type="SUPFAM" id="SSF52980">
    <property type="entry name" value="Restriction endonuclease-like"/>
    <property type="match status" value="1"/>
</dbReference>
<dbReference type="Proteomes" id="UP001595834">
    <property type="component" value="Unassembled WGS sequence"/>
</dbReference>
<keyword evidence="1" id="KW-0472">Membrane</keyword>
<feature type="domain" description="Restriction endonuclease type IV Mrr" evidence="2">
    <location>
        <begin position="90"/>
        <end position="201"/>
    </location>
</feature>